<sequence>MQNLIKFSSVFFVRQIFVCCARTKEIGDLFDQNVYGFKNKYVIGMIGRCQHLQ</sequence>
<accession>C7GE27</accession>
<evidence type="ECO:0000313" key="1">
    <source>
        <dbReference type="EMBL" id="EEU99926.1"/>
    </source>
</evidence>
<dbReference type="HOGENOM" id="CLU_3065817_0_0_9"/>
<dbReference type="Proteomes" id="UP000004828">
    <property type="component" value="Unassembled WGS sequence"/>
</dbReference>
<evidence type="ECO:0000313" key="2">
    <source>
        <dbReference type="Proteomes" id="UP000004828"/>
    </source>
</evidence>
<comment type="caution">
    <text evidence="1">The sequence shown here is derived from an EMBL/GenBank/DDBJ whole genome shotgun (WGS) entry which is preliminary data.</text>
</comment>
<protein>
    <submittedName>
        <fullName evidence="1">Uncharacterized protein</fullName>
    </submittedName>
</protein>
<reference evidence="1 2" key="1">
    <citation type="submission" date="2009-08" db="EMBL/GenBank/DDBJ databases">
        <authorList>
            <person name="Weinstock G."/>
            <person name="Sodergren E."/>
            <person name="Clifton S."/>
            <person name="Fulton L."/>
            <person name="Fulton B."/>
            <person name="Courtney L."/>
            <person name="Fronick C."/>
            <person name="Harrison M."/>
            <person name="Strong C."/>
            <person name="Farmer C."/>
            <person name="Delahaunty K."/>
            <person name="Markovic C."/>
            <person name="Hall O."/>
            <person name="Minx P."/>
            <person name="Tomlinson C."/>
            <person name="Mitreva M."/>
            <person name="Nelson J."/>
            <person name="Hou S."/>
            <person name="Wollam A."/>
            <person name="Pepin K.H."/>
            <person name="Johnson M."/>
            <person name="Bhonagiri V."/>
            <person name="Nash W.E."/>
            <person name="Warren W."/>
            <person name="Chinwalla A."/>
            <person name="Mardis E.R."/>
            <person name="Wilson R.K."/>
        </authorList>
    </citation>
    <scope>NUCLEOTIDE SEQUENCE [LARGE SCALE GENOMIC DNA]</scope>
    <source>
        <strain evidence="1 2">L1-82</strain>
    </source>
</reference>
<name>C7GE27_9FIRM</name>
<organism evidence="1 2">
    <name type="scientific">Roseburia intestinalis L1-82</name>
    <dbReference type="NCBI Taxonomy" id="536231"/>
    <lineage>
        <taxon>Bacteria</taxon>
        <taxon>Bacillati</taxon>
        <taxon>Bacillota</taxon>
        <taxon>Clostridia</taxon>
        <taxon>Lachnospirales</taxon>
        <taxon>Lachnospiraceae</taxon>
        <taxon>Roseburia</taxon>
    </lineage>
</organism>
<gene>
    <name evidence="1" type="ORF">ROSINTL182_08179</name>
</gene>
<dbReference type="AlphaFoldDB" id="C7GE27"/>
<dbReference type="EMBL" id="ABYJ02000165">
    <property type="protein sequence ID" value="EEU99926.1"/>
    <property type="molecule type" value="Genomic_DNA"/>
</dbReference>
<proteinExistence type="predicted"/>